<feature type="compositionally biased region" description="Low complexity" evidence="2">
    <location>
        <begin position="89"/>
        <end position="110"/>
    </location>
</feature>
<protein>
    <submittedName>
        <fullName evidence="4">Uncharacterized protein</fullName>
    </submittedName>
</protein>
<accession>A0A5J5EL30</accession>
<feature type="compositionally biased region" description="Low complexity" evidence="2">
    <location>
        <begin position="739"/>
        <end position="750"/>
    </location>
</feature>
<evidence type="ECO:0000313" key="5">
    <source>
        <dbReference type="Proteomes" id="UP000326924"/>
    </source>
</evidence>
<feature type="compositionally biased region" description="Polar residues" evidence="2">
    <location>
        <begin position="152"/>
        <end position="163"/>
    </location>
</feature>
<keyword evidence="3" id="KW-0472">Membrane</keyword>
<evidence type="ECO:0000256" key="1">
    <source>
        <dbReference type="SAM" id="Coils"/>
    </source>
</evidence>
<organism evidence="4 5">
    <name type="scientific">Sphaerosporella brunnea</name>
    <dbReference type="NCBI Taxonomy" id="1250544"/>
    <lineage>
        <taxon>Eukaryota</taxon>
        <taxon>Fungi</taxon>
        <taxon>Dikarya</taxon>
        <taxon>Ascomycota</taxon>
        <taxon>Pezizomycotina</taxon>
        <taxon>Pezizomycetes</taxon>
        <taxon>Pezizales</taxon>
        <taxon>Pyronemataceae</taxon>
        <taxon>Sphaerosporella</taxon>
    </lineage>
</organism>
<feature type="region of interest" description="Disordered" evidence="2">
    <location>
        <begin position="882"/>
        <end position="901"/>
    </location>
</feature>
<keyword evidence="1" id="KW-0175">Coiled coil</keyword>
<dbReference type="AlphaFoldDB" id="A0A5J5EL30"/>
<dbReference type="InParanoid" id="A0A5J5EL30"/>
<feature type="compositionally biased region" description="Basic and acidic residues" evidence="2">
    <location>
        <begin position="847"/>
        <end position="860"/>
    </location>
</feature>
<comment type="caution">
    <text evidence="4">The sequence shown here is derived from an EMBL/GenBank/DDBJ whole genome shotgun (WGS) entry which is preliminary data.</text>
</comment>
<evidence type="ECO:0000313" key="4">
    <source>
        <dbReference type="EMBL" id="KAA8895789.1"/>
    </source>
</evidence>
<feature type="region of interest" description="Disordered" evidence="2">
    <location>
        <begin position="197"/>
        <end position="234"/>
    </location>
</feature>
<dbReference type="Proteomes" id="UP000326924">
    <property type="component" value="Unassembled WGS sequence"/>
</dbReference>
<feature type="region of interest" description="Disordered" evidence="2">
    <location>
        <begin position="86"/>
        <end position="184"/>
    </location>
</feature>
<feature type="coiled-coil region" evidence="1">
    <location>
        <begin position="286"/>
        <end position="347"/>
    </location>
</feature>
<dbReference type="EMBL" id="VXIS01000244">
    <property type="protein sequence ID" value="KAA8895789.1"/>
    <property type="molecule type" value="Genomic_DNA"/>
</dbReference>
<feature type="transmembrane region" description="Helical" evidence="3">
    <location>
        <begin position="902"/>
        <end position="925"/>
    </location>
</feature>
<evidence type="ECO:0000256" key="2">
    <source>
        <dbReference type="SAM" id="MobiDB-lite"/>
    </source>
</evidence>
<evidence type="ECO:0000256" key="3">
    <source>
        <dbReference type="SAM" id="Phobius"/>
    </source>
</evidence>
<feature type="non-terminal residue" evidence="4">
    <location>
        <position position="1"/>
    </location>
</feature>
<gene>
    <name evidence="4" type="ORF">FN846DRAFT_995525</name>
</gene>
<keyword evidence="5" id="KW-1185">Reference proteome</keyword>
<feature type="region of interest" description="Disordered" evidence="2">
    <location>
        <begin position="839"/>
        <end position="874"/>
    </location>
</feature>
<feature type="compositionally biased region" description="Polar residues" evidence="2">
    <location>
        <begin position="204"/>
        <end position="234"/>
    </location>
</feature>
<proteinExistence type="predicted"/>
<feature type="region of interest" description="Disordered" evidence="2">
    <location>
        <begin position="679"/>
        <end position="751"/>
    </location>
</feature>
<name>A0A5J5EL30_9PEZI</name>
<feature type="coiled-coil region" evidence="1">
    <location>
        <begin position="420"/>
        <end position="447"/>
    </location>
</feature>
<reference evidence="4 5" key="1">
    <citation type="submission" date="2019-09" db="EMBL/GenBank/DDBJ databases">
        <title>Draft genome of the ectomycorrhizal ascomycete Sphaerosporella brunnea.</title>
        <authorList>
            <consortium name="DOE Joint Genome Institute"/>
            <person name="Benucci G.M."/>
            <person name="Marozzi G."/>
            <person name="Antonielli L."/>
            <person name="Sanchez S."/>
            <person name="Marco P."/>
            <person name="Wang X."/>
            <person name="Falini L.B."/>
            <person name="Barry K."/>
            <person name="Haridas S."/>
            <person name="Lipzen A."/>
            <person name="Labutti K."/>
            <person name="Grigoriev I.V."/>
            <person name="Murat C."/>
            <person name="Martin F."/>
            <person name="Albertini E."/>
            <person name="Donnini D."/>
            <person name="Bonito G."/>
        </authorList>
    </citation>
    <scope>NUCLEOTIDE SEQUENCE [LARGE SCALE GENOMIC DNA]</scope>
    <source>
        <strain evidence="4 5">Sb_GMNB300</strain>
    </source>
</reference>
<keyword evidence="3" id="KW-1133">Transmembrane helix</keyword>
<sequence length="927" mass="102745">IHPTSTSPSSSFLFIDPRLLHQFLLILTAISNRVPPKIKIALDHFSLPIALFFLLPFFYFTDKMSTSSSLQPTATNATTASAVLGASGAGPAQQSPANPQQPASSSQGASDDSGKQWSGNPINEPRTSTRDVIMSDGDDSVDAVGKRLGPSQKPTIPSSTSVSLPAMTKPVVANPRKREARADPDVGDLVRDVSMAKRKGQGANYATSSTTVEPSSDGTLPTSCQSDIQSRPSANSQLSAGEILQELKQLVCTGKEYRDKGLVGDLNAAIEKLAEAASRLAQLQFIVDHRDDLANLKRNLKAAVIQLSEWQNELKKKIQPGAPMKPATQAAKKVHALIAELAQLLDKPFWKAEQEDILKTLQEFELFEECDQLAKMPALDQRLQGLKQLILARVEELKQREMVEKRPGDARRQMKQEDFIRRNSDKLEAKKKQNAEKKAEIEAFVERMWKSLATFEQALDKSIPKDLKENFAHCDRRLKDFAKRTLMEQLASMTTVSSAFDALESRVRMQVEKRLRDAQLEQEKDQRIKDVYFEKLRGILALDPKMDYTFYPAEARDLNRVNESFLTSSPQQRIERWSEFSNMLDSLYMRVEKTRQALEERARRTGELQVQLKKEERLRRLQPRLASICEEKRRRHAKRRLTHMARRKLAQLDMETRIRSKCEEVARLEREIAALREQANQAAADRAGGPADVPAQSGHQQPPQEEKQEAERAQSQTEKAEATPTAPLCPTAPSPPAAPTAEIPATVPPEQTQSVPLNGFSGQPLGQSSTIPTVQGESVCVVPPQVSMVQDTVSPTITYQEGSVDVPLEPSFGSNQSWRGPHWYVPEWQPALSPRLGAGVSRPYAQEPRRGTLRSHEEKVTASPSPAPSVPEHRIMRFSTSRRLGPMKSPPRGTQKPTTGRFGSIVGAVGLGLVAAGMAAAWTVFGS</sequence>
<keyword evidence="3" id="KW-0812">Transmembrane</keyword>